<accession>A0A1Y5PBR6</accession>
<sequence length="212" mass="21937">MGTDQRWRARTGLAITCLAALIVTGGGSGHIARADEPPTTPTAPCPCAPAVLVDLSDPAAVAAWTTVNDPVMGGRSTSAVAFGDGGLVFSGNISLDNNGGFASASGSIDSEIGRRAIGATSLSVRALGDGKTYVLKVETGQPWSYIQRFSTDPGVRRTYDLPVSAFQPVGMFLDPVPAPPLDPSTISRVGIYILDKQEGPFKLVVTDIDTSS</sequence>
<organism evidence="3">
    <name type="scientific">uncultured Mycobacterium sp</name>
    <dbReference type="NCBI Taxonomy" id="171292"/>
    <lineage>
        <taxon>Bacteria</taxon>
        <taxon>Bacillati</taxon>
        <taxon>Actinomycetota</taxon>
        <taxon>Actinomycetes</taxon>
        <taxon>Mycobacteriales</taxon>
        <taxon>Mycobacteriaceae</taxon>
        <taxon>Mycobacterium</taxon>
        <taxon>environmental samples</taxon>
    </lineage>
</organism>
<dbReference type="PANTHER" id="PTHR13194">
    <property type="entry name" value="COMPLEX I INTERMEDIATE-ASSOCIATED PROTEIN 30"/>
    <property type="match status" value="1"/>
</dbReference>
<dbReference type="Pfam" id="PF08547">
    <property type="entry name" value="CIA30"/>
    <property type="match status" value="1"/>
</dbReference>
<evidence type="ECO:0000256" key="1">
    <source>
        <dbReference type="ARBA" id="ARBA00007884"/>
    </source>
</evidence>
<dbReference type="AlphaFoldDB" id="A0A1Y5PBR6"/>
<evidence type="ECO:0000313" key="3">
    <source>
        <dbReference type="EMBL" id="SBS76123.1"/>
    </source>
</evidence>
<gene>
    <name evidence="3" type="ORF">MHPYR_30120</name>
</gene>
<evidence type="ECO:0000259" key="2">
    <source>
        <dbReference type="Pfam" id="PF08547"/>
    </source>
</evidence>
<reference evidence="3" key="1">
    <citation type="submission" date="2016-03" db="EMBL/GenBank/DDBJ databases">
        <authorList>
            <person name="Ploux O."/>
        </authorList>
    </citation>
    <scope>NUCLEOTIDE SEQUENCE</scope>
    <source>
        <strain evidence="3">UC10</strain>
    </source>
</reference>
<dbReference type="InterPro" id="IPR008979">
    <property type="entry name" value="Galactose-bd-like_sf"/>
</dbReference>
<dbReference type="PANTHER" id="PTHR13194:SF19">
    <property type="entry name" value="NAD(P)-BINDING ROSSMANN-FOLD SUPERFAMILY PROTEIN"/>
    <property type="match status" value="1"/>
</dbReference>
<name>A0A1Y5PBR6_9MYCO</name>
<dbReference type="EMBL" id="FLQS01000023">
    <property type="protein sequence ID" value="SBS76123.1"/>
    <property type="molecule type" value="Genomic_DNA"/>
</dbReference>
<dbReference type="SUPFAM" id="SSF49785">
    <property type="entry name" value="Galactose-binding domain-like"/>
    <property type="match status" value="1"/>
</dbReference>
<dbReference type="InterPro" id="IPR039131">
    <property type="entry name" value="NDUFAF1"/>
</dbReference>
<comment type="similarity">
    <text evidence="1">Belongs to the CIA30 family.</text>
</comment>
<dbReference type="InterPro" id="IPR013857">
    <property type="entry name" value="NADH-UbQ_OxRdtase-assoc_prot30"/>
</dbReference>
<proteinExistence type="inferred from homology"/>
<protein>
    <submittedName>
        <fullName evidence="3">Complex I intermediate-associated protein 30 (CIA30)</fullName>
    </submittedName>
</protein>
<feature type="domain" description="NADH:ubiquinone oxidoreductase intermediate-associated protein 30" evidence="2">
    <location>
        <begin position="54"/>
        <end position="205"/>
    </location>
</feature>